<gene>
    <name evidence="2" type="ORF">BD310DRAFT_913155</name>
</gene>
<keyword evidence="1" id="KW-0472">Membrane</keyword>
<dbReference type="Proteomes" id="UP000292082">
    <property type="component" value="Unassembled WGS sequence"/>
</dbReference>
<keyword evidence="1" id="KW-1133">Transmembrane helix</keyword>
<organism evidence="2 3">
    <name type="scientific">Dichomitus squalens</name>
    <dbReference type="NCBI Taxonomy" id="114155"/>
    <lineage>
        <taxon>Eukaryota</taxon>
        <taxon>Fungi</taxon>
        <taxon>Dikarya</taxon>
        <taxon>Basidiomycota</taxon>
        <taxon>Agaricomycotina</taxon>
        <taxon>Agaricomycetes</taxon>
        <taxon>Polyporales</taxon>
        <taxon>Polyporaceae</taxon>
        <taxon>Dichomitus</taxon>
    </lineage>
</organism>
<accession>A0A4V2K9P3</accession>
<proteinExistence type="predicted"/>
<feature type="transmembrane region" description="Helical" evidence="1">
    <location>
        <begin position="6"/>
        <end position="28"/>
    </location>
</feature>
<keyword evidence="1" id="KW-0812">Transmembrane</keyword>
<protein>
    <submittedName>
        <fullName evidence="2">Uncharacterized protein</fullName>
    </submittedName>
</protein>
<evidence type="ECO:0000256" key="1">
    <source>
        <dbReference type="SAM" id="Phobius"/>
    </source>
</evidence>
<reference evidence="2 3" key="1">
    <citation type="submission" date="2019-01" db="EMBL/GenBank/DDBJ databases">
        <title>Draft genome sequences of three monokaryotic isolates of the white-rot basidiomycete fungus Dichomitus squalens.</title>
        <authorList>
            <consortium name="DOE Joint Genome Institute"/>
            <person name="Lopez S.C."/>
            <person name="Andreopoulos B."/>
            <person name="Pangilinan J."/>
            <person name="Lipzen A."/>
            <person name="Riley R."/>
            <person name="Ahrendt S."/>
            <person name="Ng V."/>
            <person name="Barry K."/>
            <person name="Daum C."/>
            <person name="Grigoriev I.V."/>
            <person name="Hilden K.S."/>
            <person name="Makela M.R."/>
            <person name="de Vries R.P."/>
        </authorList>
    </citation>
    <scope>NUCLEOTIDE SEQUENCE [LARGE SCALE GENOMIC DNA]</scope>
    <source>
        <strain evidence="2 3">CBS 464.89</strain>
    </source>
</reference>
<evidence type="ECO:0000313" key="2">
    <source>
        <dbReference type="EMBL" id="TBU64708.1"/>
    </source>
</evidence>
<dbReference type="AlphaFoldDB" id="A0A4V2K9P3"/>
<name>A0A4V2K9P3_9APHY</name>
<keyword evidence="3" id="KW-1185">Reference proteome</keyword>
<dbReference type="EMBL" id="ML145085">
    <property type="protein sequence ID" value="TBU64708.1"/>
    <property type="molecule type" value="Genomic_DNA"/>
</dbReference>
<sequence length="91" mass="9990">MHPTSPTALTFPHIIIGPYICVFVSSLISSRPSCLSRLCCPSCISEVFAEIASGSLSYDVHASVSITYLLVDFCGGGRARRRHVRRYVLRS</sequence>
<evidence type="ECO:0000313" key="3">
    <source>
        <dbReference type="Proteomes" id="UP000292082"/>
    </source>
</evidence>